<keyword evidence="1" id="KW-0175">Coiled coil</keyword>
<organism evidence="2 3">
    <name type="scientific">Micromonospora echinofusca</name>
    <dbReference type="NCBI Taxonomy" id="47858"/>
    <lineage>
        <taxon>Bacteria</taxon>
        <taxon>Bacillati</taxon>
        <taxon>Actinomycetota</taxon>
        <taxon>Actinomycetes</taxon>
        <taxon>Micromonosporales</taxon>
        <taxon>Micromonosporaceae</taxon>
        <taxon>Micromonospora</taxon>
    </lineage>
</organism>
<protein>
    <submittedName>
        <fullName evidence="2">Cell division protein DivIVA</fullName>
    </submittedName>
</protein>
<dbReference type="InterPro" id="IPR007793">
    <property type="entry name" value="DivIVA_fam"/>
</dbReference>
<keyword evidence="2" id="KW-0131">Cell cycle</keyword>
<dbReference type="Proteomes" id="UP000823521">
    <property type="component" value="Unassembled WGS sequence"/>
</dbReference>
<feature type="coiled-coil region" evidence="1">
    <location>
        <begin position="42"/>
        <end position="76"/>
    </location>
</feature>
<dbReference type="GO" id="GO:0051301">
    <property type="term" value="P:cell division"/>
    <property type="evidence" value="ECO:0007669"/>
    <property type="project" value="UniProtKB-KW"/>
</dbReference>
<comment type="caution">
    <text evidence="2">The sequence shown here is derived from an EMBL/GenBank/DDBJ whole genome shotgun (WGS) entry which is preliminary data.</text>
</comment>
<gene>
    <name evidence="2" type="ORF">GSF22_30195</name>
</gene>
<keyword evidence="3" id="KW-1185">Reference proteome</keyword>
<evidence type="ECO:0000313" key="3">
    <source>
        <dbReference type="Proteomes" id="UP000823521"/>
    </source>
</evidence>
<dbReference type="Gene3D" id="6.10.250.660">
    <property type="match status" value="1"/>
</dbReference>
<keyword evidence="2" id="KW-0132">Cell division</keyword>
<evidence type="ECO:0000313" key="2">
    <source>
        <dbReference type="EMBL" id="MBO4210232.1"/>
    </source>
</evidence>
<evidence type="ECO:0000256" key="1">
    <source>
        <dbReference type="SAM" id="Coils"/>
    </source>
</evidence>
<dbReference type="Pfam" id="PF05103">
    <property type="entry name" value="DivIVA"/>
    <property type="match status" value="1"/>
</dbReference>
<proteinExistence type="predicted"/>
<name>A0ABS3W0B2_MICEH</name>
<reference evidence="2 3" key="1">
    <citation type="submission" date="2019-12" db="EMBL/GenBank/DDBJ databases">
        <title>Whole genome sequencing of endophytic Actinobacterium Micromonospora sp. MPMI6T.</title>
        <authorList>
            <person name="Evv R."/>
            <person name="Podile A.R."/>
        </authorList>
    </citation>
    <scope>NUCLEOTIDE SEQUENCE [LARGE SCALE GENOMIC DNA]</scope>
    <source>
        <strain evidence="2 3">MPMI6</strain>
    </source>
</reference>
<accession>A0ABS3W0B2</accession>
<dbReference type="EMBL" id="WVUH01000432">
    <property type="protein sequence ID" value="MBO4210232.1"/>
    <property type="molecule type" value="Genomic_DNA"/>
</dbReference>
<sequence>MYRHGRLYGTGRPTWLTPLEVRTWEFDPCRRGIDPEQVHAFQRRVSDELAELHREVARVDEENDRLKRALRDWQAMHAERCQGQRDPRGNSGRRW</sequence>